<keyword evidence="2" id="KW-1133">Transmembrane helix</keyword>
<dbReference type="AlphaFoldDB" id="A0A239H5J8"/>
<name>A0A239H5J8_9ACTN</name>
<feature type="compositionally biased region" description="Basic and acidic residues" evidence="1">
    <location>
        <begin position="1"/>
        <end position="10"/>
    </location>
</feature>
<keyword evidence="2" id="KW-0812">Transmembrane</keyword>
<dbReference type="RefSeq" id="WP_179279866.1">
    <property type="nucleotide sequence ID" value="NZ_FZOF01000008.1"/>
</dbReference>
<feature type="transmembrane region" description="Helical" evidence="2">
    <location>
        <begin position="139"/>
        <end position="158"/>
    </location>
</feature>
<evidence type="ECO:0000256" key="1">
    <source>
        <dbReference type="SAM" id="MobiDB-lite"/>
    </source>
</evidence>
<gene>
    <name evidence="3" type="ORF">SAMN05216252_108162</name>
</gene>
<keyword evidence="4" id="KW-1185">Reference proteome</keyword>
<feature type="compositionally biased region" description="Acidic residues" evidence="1">
    <location>
        <begin position="51"/>
        <end position="66"/>
    </location>
</feature>
<proteinExistence type="predicted"/>
<feature type="compositionally biased region" description="Low complexity" evidence="1">
    <location>
        <begin position="67"/>
        <end position="76"/>
    </location>
</feature>
<protein>
    <submittedName>
        <fullName evidence="3">Uncharacterized protein</fullName>
    </submittedName>
</protein>
<dbReference type="EMBL" id="FZOF01000008">
    <property type="protein sequence ID" value="SNS75544.1"/>
    <property type="molecule type" value="Genomic_DNA"/>
</dbReference>
<reference evidence="3 4" key="1">
    <citation type="submission" date="2017-06" db="EMBL/GenBank/DDBJ databases">
        <authorList>
            <person name="Kim H.J."/>
            <person name="Triplett B.A."/>
        </authorList>
    </citation>
    <scope>NUCLEOTIDE SEQUENCE [LARGE SCALE GENOMIC DNA]</scope>
    <source>
        <strain evidence="3 4">CGMCC 4.1858</strain>
    </source>
</reference>
<sequence>METTKTHGADAGELAADAGPDRTEDDGATDATAPETAPPVTAPATTGEPPQDTDESDESDDADEPETTGTADAPAAHAGVVPGAAAVVGAALGLASLTGTWLGTVLAERRQLIGQINTSSGSPAQQIEQIYGAPWHTTAAVNGVCALVALVLLGAVLLAGRNSAPWVRAVAWGGLALGVLGLFVAAGTWFDLFGGLPTVAETPVSSGG</sequence>
<evidence type="ECO:0000313" key="4">
    <source>
        <dbReference type="Proteomes" id="UP000198280"/>
    </source>
</evidence>
<organism evidence="3 4">
    <name type="scientific">Actinacidiphila glaucinigra</name>
    <dbReference type="NCBI Taxonomy" id="235986"/>
    <lineage>
        <taxon>Bacteria</taxon>
        <taxon>Bacillati</taxon>
        <taxon>Actinomycetota</taxon>
        <taxon>Actinomycetes</taxon>
        <taxon>Kitasatosporales</taxon>
        <taxon>Streptomycetaceae</taxon>
        <taxon>Actinacidiphila</taxon>
    </lineage>
</organism>
<evidence type="ECO:0000256" key="2">
    <source>
        <dbReference type="SAM" id="Phobius"/>
    </source>
</evidence>
<evidence type="ECO:0000313" key="3">
    <source>
        <dbReference type="EMBL" id="SNS75544.1"/>
    </source>
</evidence>
<feature type="region of interest" description="Disordered" evidence="1">
    <location>
        <begin position="1"/>
        <end position="76"/>
    </location>
</feature>
<accession>A0A239H5J8</accession>
<feature type="transmembrane region" description="Helical" evidence="2">
    <location>
        <begin position="170"/>
        <end position="190"/>
    </location>
</feature>
<keyword evidence="2" id="KW-0472">Membrane</keyword>
<dbReference type="Proteomes" id="UP000198280">
    <property type="component" value="Unassembled WGS sequence"/>
</dbReference>